<gene>
    <name evidence="1" type="ORF">V6N12_035618</name>
</gene>
<reference evidence="1 2" key="1">
    <citation type="journal article" date="2024" name="G3 (Bethesda)">
        <title>Genome assembly of Hibiscus sabdariffa L. provides insights into metabolisms of medicinal natural products.</title>
        <authorList>
            <person name="Kim T."/>
        </authorList>
    </citation>
    <scope>NUCLEOTIDE SEQUENCE [LARGE SCALE GENOMIC DNA]</scope>
    <source>
        <strain evidence="1">TK-2024</strain>
        <tissue evidence="1">Old leaves</tissue>
    </source>
</reference>
<keyword evidence="2" id="KW-1185">Reference proteome</keyword>
<name>A0ABR2EN89_9ROSI</name>
<protein>
    <submittedName>
        <fullName evidence="1">Uncharacterized protein</fullName>
    </submittedName>
</protein>
<evidence type="ECO:0000313" key="1">
    <source>
        <dbReference type="EMBL" id="KAK8563472.1"/>
    </source>
</evidence>
<sequence>MITLALCRSSLRVLSISGSSSYISPLGEATGPARADISAGTSEFGRASCCVTGLSLSPVLDIFYLGEKSPASAGNSAALAGNSALGGKFCCLGGKFCSRREILLLAGKSARFWSNLPLWEISCLVVSAENDLPTAWAGKSAALTESLLPAVSAENCLPAVSAESPAWAGKSTLAGNMPDSAQLCCGRFTNSVPADVIVAALAGSECYQPRLLQYSSQSGFNLMLHFLPSARKYALGGKFYEDTGNYSSIHKI</sequence>
<dbReference type="EMBL" id="JBBPBM010000011">
    <property type="protein sequence ID" value="KAK8563472.1"/>
    <property type="molecule type" value="Genomic_DNA"/>
</dbReference>
<proteinExistence type="predicted"/>
<accession>A0ABR2EN89</accession>
<organism evidence="1 2">
    <name type="scientific">Hibiscus sabdariffa</name>
    <name type="common">roselle</name>
    <dbReference type="NCBI Taxonomy" id="183260"/>
    <lineage>
        <taxon>Eukaryota</taxon>
        <taxon>Viridiplantae</taxon>
        <taxon>Streptophyta</taxon>
        <taxon>Embryophyta</taxon>
        <taxon>Tracheophyta</taxon>
        <taxon>Spermatophyta</taxon>
        <taxon>Magnoliopsida</taxon>
        <taxon>eudicotyledons</taxon>
        <taxon>Gunneridae</taxon>
        <taxon>Pentapetalae</taxon>
        <taxon>rosids</taxon>
        <taxon>malvids</taxon>
        <taxon>Malvales</taxon>
        <taxon>Malvaceae</taxon>
        <taxon>Malvoideae</taxon>
        <taxon>Hibiscus</taxon>
    </lineage>
</organism>
<evidence type="ECO:0000313" key="2">
    <source>
        <dbReference type="Proteomes" id="UP001472677"/>
    </source>
</evidence>
<dbReference type="Proteomes" id="UP001472677">
    <property type="component" value="Unassembled WGS sequence"/>
</dbReference>
<comment type="caution">
    <text evidence="1">The sequence shown here is derived from an EMBL/GenBank/DDBJ whole genome shotgun (WGS) entry which is preliminary data.</text>
</comment>